<keyword evidence="1" id="KW-1133">Transmembrane helix</keyword>
<feature type="transmembrane region" description="Helical" evidence="1">
    <location>
        <begin position="547"/>
        <end position="565"/>
    </location>
</feature>
<name>A0A4Q7YA79_9ACTN</name>
<feature type="transmembrane region" description="Helical" evidence="1">
    <location>
        <begin position="105"/>
        <end position="123"/>
    </location>
</feature>
<dbReference type="AlphaFoldDB" id="A0A4Q7YA79"/>
<feature type="transmembrane region" description="Helical" evidence="1">
    <location>
        <begin position="358"/>
        <end position="382"/>
    </location>
</feature>
<keyword evidence="3" id="KW-1185">Reference proteome</keyword>
<keyword evidence="1" id="KW-0472">Membrane</keyword>
<dbReference type="EMBL" id="SHKV01000001">
    <property type="protein sequence ID" value="RZU33071.1"/>
    <property type="molecule type" value="Genomic_DNA"/>
</dbReference>
<feature type="transmembrane region" description="Helical" evidence="1">
    <location>
        <begin position="225"/>
        <end position="248"/>
    </location>
</feature>
<gene>
    <name evidence="2" type="ORF">BKA19_2786</name>
</gene>
<feature type="transmembrane region" description="Helical" evidence="1">
    <location>
        <begin position="490"/>
        <end position="509"/>
    </location>
</feature>
<feature type="transmembrane region" description="Helical" evidence="1">
    <location>
        <begin position="260"/>
        <end position="281"/>
    </location>
</feature>
<sequence>MTATLLERGTPPEGRLRPEGARVAWAVPCGLAVAGWTLLVAGDVDPLQAFVLVLVVGVQVGTGALLWRLAQGPAGLSVSELIGMGTAIGLLLAMLGAQLLRPTPLAPLGWLAPTAALAAALLAPAVRARLRAGTVVRPAFDELGSVGAGLAVALVYVWSFWRAHPLSFDGWRSYYVDIPYHEALATSLATWGPGDSIFAAGNPVRYHWFVHAWSGATTDAAGADAFVVLTRVLPLVVFLGILCLVWTWSRRLSTHRAVPALAVLLVAVGLNVASASSITFLQHSLLSPSLGFGALSLLGAAVVITDLLRGTLRWPYAFLALFAVGCVGGKTSFAAVLGGGVGLLAVAGLRDRDNRRRALTALLVVLGAVAVAFVVLVMGSAGDLFLEPGATARAFGVWDGSGWLGLVLGTVAVVLVFAAKWAGLLVLLGRRARPEVWFALGAAGAGLLFAAVLGHPGLSQTYFPISAGVAVSVVAAAGLGVALDRLPAATLWTAAGVGVAAGVVGLLSVPQRLAWLSPYAVWGLPLLLALGLLLHRWWRGGPARVRAGAVGATAALAWALSIAALTSGQAAVLDSARAPAPAPAAPEAPMAWSPAHAAALDWLRVHSAVDDVVATNRQCSAPGDQAATCGRHRWFLDAALADRRMYVQGADYLDGLPHPAWVRDRIDVSRRFVDAPNEADARMLWDAGVRWVVVDLASTSNRDWGAHAAQAFATDTTVILRLSP</sequence>
<protein>
    <submittedName>
        <fullName evidence="2">Uncharacterized protein</fullName>
    </submittedName>
</protein>
<evidence type="ECO:0000313" key="3">
    <source>
        <dbReference type="Proteomes" id="UP000292507"/>
    </source>
</evidence>
<feature type="transmembrane region" description="Helical" evidence="1">
    <location>
        <begin position="21"/>
        <end position="41"/>
    </location>
</feature>
<feature type="transmembrane region" description="Helical" evidence="1">
    <location>
        <begin position="461"/>
        <end position="483"/>
    </location>
</feature>
<proteinExistence type="predicted"/>
<feature type="transmembrane region" description="Helical" evidence="1">
    <location>
        <begin position="402"/>
        <end position="429"/>
    </location>
</feature>
<feature type="transmembrane region" description="Helical" evidence="1">
    <location>
        <begin position="143"/>
        <end position="161"/>
    </location>
</feature>
<feature type="transmembrane region" description="Helical" evidence="1">
    <location>
        <begin position="81"/>
        <end position="99"/>
    </location>
</feature>
<organism evidence="2 3">
    <name type="scientific">Blastococcus saxobsidens</name>
    <dbReference type="NCBI Taxonomy" id="138336"/>
    <lineage>
        <taxon>Bacteria</taxon>
        <taxon>Bacillati</taxon>
        <taxon>Actinomycetota</taxon>
        <taxon>Actinomycetes</taxon>
        <taxon>Geodermatophilales</taxon>
        <taxon>Geodermatophilaceae</taxon>
        <taxon>Blastococcus</taxon>
    </lineage>
</organism>
<accession>A0A4Q7YA79</accession>
<reference evidence="2 3" key="1">
    <citation type="submission" date="2019-02" db="EMBL/GenBank/DDBJ databases">
        <title>Sequencing the genomes of 1000 actinobacteria strains.</title>
        <authorList>
            <person name="Klenk H.-P."/>
        </authorList>
    </citation>
    <scope>NUCLEOTIDE SEQUENCE [LARGE SCALE GENOMIC DNA]</scope>
    <source>
        <strain evidence="2 3">DSM 44509</strain>
    </source>
</reference>
<comment type="caution">
    <text evidence="2">The sequence shown here is derived from an EMBL/GenBank/DDBJ whole genome shotgun (WGS) entry which is preliminary data.</text>
</comment>
<keyword evidence="1" id="KW-0812">Transmembrane</keyword>
<evidence type="ECO:0000256" key="1">
    <source>
        <dbReference type="SAM" id="Phobius"/>
    </source>
</evidence>
<feature type="transmembrane region" description="Helical" evidence="1">
    <location>
        <begin position="316"/>
        <end position="346"/>
    </location>
</feature>
<dbReference type="RefSeq" id="WP_158657524.1">
    <property type="nucleotide sequence ID" value="NZ_POQT01000007.1"/>
</dbReference>
<dbReference type="Proteomes" id="UP000292507">
    <property type="component" value="Unassembled WGS sequence"/>
</dbReference>
<evidence type="ECO:0000313" key="2">
    <source>
        <dbReference type="EMBL" id="RZU33071.1"/>
    </source>
</evidence>
<feature type="transmembrane region" description="Helical" evidence="1">
    <location>
        <begin position="515"/>
        <end position="535"/>
    </location>
</feature>
<feature type="transmembrane region" description="Helical" evidence="1">
    <location>
        <begin position="436"/>
        <end position="455"/>
    </location>
</feature>
<feature type="transmembrane region" description="Helical" evidence="1">
    <location>
        <begin position="47"/>
        <end position="69"/>
    </location>
</feature>